<gene>
    <name evidence="2" type="ORF">ETU37_07145</name>
</gene>
<sequence length="240" mass="26795">MAGRLQASADVLRDPASDARALREAGEGFQLDVRALADRSSRSQRAVLADLGPDAATVVRACLAAAAPLRDLTPPQKKLPRWRIVRPPAPSVLLRYYRAAERRTGVPWEYLAAIHLTETRMGRIRGTSTAGAQGPMQFLPSTWEMYGAGGDINDPRDAIFAAARLLKANGAPRRMAQALYHYNPSDYYVRAITSYARSMRQVRWAYTGYWQWRVLYRHVKGVYALPIGYPRKPAVLIEPS</sequence>
<dbReference type="Gene3D" id="1.10.530.10">
    <property type="match status" value="1"/>
</dbReference>
<accession>A0A4Q5J6A0</accession>
<organism evidence="2 3">
    <name type="scientific">Nocardioides iriomotensis</name>
    <dbReference type="NCBI Taxonomy" id="715784"/>
    <lineage>
        <taxon>Bacteria</taxon>
        <taxon>Bacillati</taxon>
        <taxon>Actinomycetota</taxon>
        <taxon>Actinomycetes</taxon>
        <taxon>Propionibacteriales</taxon>
        <taxon>Nocardioidaceae</taxon>
        <taxon>Nocardioides</taxon>
    </lineage>
</organism>
<comment type="caution">
    <text evidence="2">The sequence shown here is derived from an EMBL/GenBank/DDBJ whole genome shotgun (WGS) entry which is preliminary data.</text>
</comment>
<dbReference type="SUPFAM" id="SSF53955">
    <property type="entry name" value="Lysozyme-like"/>
    <property type="match status" value="1"/>
</dbReference>
<dbReference type="AlphaFoldDB" id="A0A4Q5J6A0"/>
<feature type="domain" description="Transglycosylase SLT" evidence="1">
    <location>
        <begin position="96"/>
        <end position="184"/>
    </location>
</feature>
<evidence type="ECO:0000313" key="2">
    <source>
        <dbReference type="EMBL" id="RYU13115.1"/>
    </source>
</evidence>
<dbReference type="Proteomes" id="UP000291189">
    <property type="component" value="Unassembled WGS sequence"/>
</dbReference>
<proteinExistence type="predicted"/>
<protein>
    <submittedName>
        <fullName evidence="2">Lytic transglycosylase domain-containing protein</fullName>
    </submittedName>
</protein>
<evidence type="ECO:0000313" key="3">
    <source>
        <dbReference type="Proteomes" id="UP000291189"/>
    </source>
</evidence>
<evidence type="ECO:0000259" key="1">
    <source>
        <dbReference type="Pfam" id="PF01464"/>
    </source>
</evidence>
<reference evidence="2 3" key="1">
    <citation type="submission" date="2019-01" db="EMBL/GenBank/DDBJ databases">
        <title>Nocardioides guangzhouensis sp. nov., an actinobacterium isolated from soil.</title>
        <authorList>
            <person name="Fu Y."/>
            <person name="Cai Y."/>
            <person name="Lin Z."/>
            <person name="Chen P."/>
        </authorList>
    </citation>
    <scope>NUCLEOTIDE SEQUENCE [LARGE SCALE GENOMIC DNA]</scope>
    <source>
        <strain evidence="2 3">NBRC 105384</strain>
    </source>
</reference>
<dbReference type="InterPro" id="IPR008258">
    <property type="entry name" value="Transglycosylase_SLT_dom_1"/>
</dbReference>
<keyword evidence="3" id="KW-1185">Reference proteome</keyword>
<dbReference type="CDD" id="cd13399">
    <property type="entry name" value="Slt35-like"/>
    <property type="match status" value="1"/>
</dbReference>
<name>A0A4Q5J6A0_9ACTN</name>
<dbReference type="OrthoDB" id="9796191at2"/>
<dbReference type="Pfam" id="PF01464">
    <property type="entry name" value="SLT"/>
    <property type="match status" value="1"/>
</dbReference>
<dbReference type="InterPro" id="IPR023346">
    <property type="entry name" value="Lysozyme-like_dom_sf"/>
</dbReference>
<dbReference type="EMBL" id="SDPU01000020">
    <property type="protein sequence ID" value="RYU13115.1"/>
    <property type="molecule type" value="Genomic_DNA"/>
</dbReference>